<feature type="domain" description="Aspartate/ornithine carbamoyltransferase Asp/Orn-binding" evidence="10">
    <location>
        <begin position="154"/>
        <end position="296"/>
    </location>
</feature>
<dbReference type="NCBIfam" id="TIGR00670">
    <property type="entry name" value="asp_carb_tr"/>
    <property type="match status" value="1"/>
</dbReference>
<keyword evidence="13" id="KW-1185">Reference proteome</keyword>
<dbReference type="NCBIfam" id="NF002032">
    <property type="entry name" value="PRK00856.1"/>
    <property type="match status" value="1"/>
</dbReference>
<comment type="similarity">
    <text evidence="2">Belongs to the aspartate/ornithine carbamoyltransferase superfamily. ATCase family.</text>
</comment>
<dbReference type="PANTHER" id="PTHR45753">
    <property type="entry name" value="ORNITHINE CARBAMOYLTRANSFERASE, MITOCHONDRIAL"/>
    <property type="match status" value="1"/>
</dbReference>
<evidence type="ECO:0000259" key="11">
    <source>
        <dbReference type="Pfam" id="PF02729"/>
    </source>
</evidence>
<comment type="pathway">
    <text evidence="1">Pyrimidine metabolism; UMP biosynthesis via de novo pathway; (S)-dihydroorotate from bicarbonate: step 2/3.</text>
</comment>
<evidence type="ECO:0000256" key="1">
    <source>
        <dbReference type="ARBA" id="ARBA00004852"/>
    </source>
</evidence>
<dbReference type="PANTHER" id="PTHR45753:SF6">
    <property type="entry name" value="ASPARTATE CARBAMOYLTRANSFERASE"/>
    <property type="match status" value="1"/>
</dbReference>
<evidence type="ECO:0000256" key="5">
    <source>
        <dbReference type="ARBA" id="ARBA00022975"/>
    </source>
</evidence>
<dbReference type="EC" id="2.1.3.2" evidence="3 8"/>
<dbReference type="Pfam" id="PF00185">
    <property type="entry name" value="OTCace"/>
    <property type="match status" value="1"/>
</dbReference>
<evidence type="ECO:0000313" key="12">
    <source>
        <dbReference type="EMBL" id="RZF20765.1"/>
    </source>
</evidence>
<evidence type="ECO:0000256" key="8">
    <source>
        <dbReference type="NCBIfam" id="TIGR00670"/>
    </source>
</evidence>
<evidence type="ECO:0000256" key="4">
    <source>
        <dbReference type="ARBA" id="ARBA00022679"/>
    </source>
</evidence>
<evidence type="ECO:0000256" key="7">
    <source>
        <dbReference type="ARBA" id="ARBA00048859"/>
    </source>
</evidence>
<evidence type="ECO:0000256" key="3">
    <source>
        <dbReference type="ARBA" id="ARBA00013008"/>
    </source>
</evidence>
<dbReference type="SUPFAM" id="SSF53671">
    <property type="entry name" value="Aspartate/ornithine carbamoyltransferase"/>
    <property type="match status" value="1"/>
</dbReference>
<dbReference type="InterPro" id="IPR036901">
    <property type="entry name" value="Asp/Orn_carbamoylTrfase_sf"/>
</dbReference>
<feature type="domain" description="Aspartate/ornithine carbamoyltransferase carbamoyl-P binding" evidence="11">
    <location>
        <begin position="11"/>
        <end position="146"/>
    </location>
</feature>
<evidence type="ECO:0000256" key="2">
    <source>
        <dbReference type="ARBA" id="ARBA00008896"/>
    </source>
</evidence>
<keyword evidence="4 9" id="KW-0808">Transferase</keyword>
<dbReference type="Gene3D" id="3.40.50.1370">
    <property type="entry name" value="Aspartate/ornithine carbamoyltransferase"/>
    <property type="match status" value="2"/>
</dbReference>
<sequence length="326" mass="36620">MIGFPSILEGIEDLNREQVEKLLARTKELKIGSPARLPLKRKISVATSFLENSTRTKLSFIMAINLLKGIHIDFEAEKSSLKKGESLEQTLLTLNYQGFDICIVRTKETKLLSQFKQRPPIKMINGGDGTNEHPTQALLDLYTLNELFNGELAGKKVCIAGDCTHSRVTHSLMKLLPQFGIEITLCGPKEFLPKEIPAGIKTNANLEEALKETDAVYLLRIQAERHENQFDMSTYNEKWGLNLDLIRQVGRKIPVFHPGPANIGIEVDQELVDSNLWMAHKQVENSVYVRMAIIEAMVTNGDTNIGAKYNTINFDKGLTTNEENKV</sequence>
<evidence type="ECO:0000259" key="10">
    <source>
        <dbReference type="Pfam" id="PF00185"/>
    </source>
</evidence>
<dbReference type="InterPro" id="IPR006132">
    <property type="entry name" value="Asp/Orn_carbamoyltranf_P-bd"/>
</dbReference>
<dbReference type="RefSeq" id="WP_115362909.1">
    <property type="nucleotide sequence ID" value="NZ_QDKL01000003.1"/>
</dbReference>
<protein>
    <recommendedName>
        <fullName evidence="3 8">Aspartate carbamoyltransferase</fullName>
        <ecNumber evidence="3 8">2.1.3.2</ecNumber>
    </recommendedName>
</protein>
<comment type="function">
    <text evidence="6">Catalyzes the condensation of carbamoyl phosphate and aspartate to form carbamoyl aspartate and inorganic phosphate, the committed step in the de novo pyrimidine nucleotide biosynthesis pathway.</text>
</comment>
<dbReference type="Pfam" id="PF02729">
    <property type="entry name" value="OTCace_N"/>
    <property type="match status" value="1"/>
</dbReference>
<organism evidence="12 13">
    <name type="scientific">Halobacteriovorax vibrionivorans</name>
    <dbReference type="NCBI Taxonomy" id="2152716"/>
    <lineage>
        <taxon>Bacteria</taxon>
        <taxon>Pseudomonadati</taxon>
        <taxon>Bdellovibrionota</taxon>
        <taxon>Bacteriovoracia</taxon>
        <taxon>Bacteriovoracales</taxon>
        <taxon>Halobacteriovoraceae</taxon>
        <taxon>Halobacteriovorax</taxon>
    </lineage>
</organism>
<name>A0ABY0IE52_9BACT</name>
<evidence type="ECO:0000256" key="9">
    <source>
        <dbReference type="RuleBase" id="RU003634"/>
    </source>
</evidence>
<dbReference type="GO" id="GO:0004070">
    <property type="term" value="F:aspartate carbamoyltransferase activity"/>
    <property type="evidence" value="ECO:0007669"/>
    <property type="project" value="UniProtKB-EC"/>
</dbReference>
<dbReference type="PRINTS" id="PR00100">
    <property type="entry name" value="AOTCASE"/>
</dbReference>
<gene>
    <name evidence="12" type="ORF">DAY19_12325</name>
</gene>
<dbReference type="InterPro" id="IPR006131">
    <property type="entry name" value="Asp_carbamoyltransf_Asp/Orn-bd"/>
</dbReference>
<dbReference type="PROSITE" id="PS00097">
    <property type="entry name" value="CARBAMOYLTRANSFERASE"/>
    <property type="match status" value="1"/>
</dbReference>
<comment type="catalytic activity">
    <reaction evidence="7">
        <text>carbamoyl phosphate + L-aspartate = N-carbamoyl-L-aspartate + phosphate + H(+)</text>
        <dbReference type="Rhea" id="RHEA:20013"/>
        <dbReference type="ChEBI" id="CHEBI:15378"/>
        <dbReference type="ChEBI" id="CHEBI:29991"/>
        <dbReference type="ChEBI" id="CHEBI:32814"/>
        <dbReference type="ChEBI" id="CHEBI:43474"/>
        <dbReference type="ChEBI" id="CHEBI:58228"/>
        <dbReference type="EC" id="2.1.3.2"/>
    </reaction>
</comment>
<keyword evidence="5" id="KW-0665">Pyrimidine biosynthesis</keyword>
<dbReference type="Proteomes" id="UP000443582">
    <property type="component" value="Unassembled WGS sequence"/>
</dbReference>
<evidence type="ECO:0000313" key="13">
    <source>
        <dbReference type="Proteomes" id="UP000443582"/>
    </source>
</evidence>
<dbReference type="EMBL" id="QDKL01000003">
    <property type="protein sequence ID" value="RZF20765.1"/>
    <property type="molecule type" value="Genomic_DNA"/>
</dbReference>
<reference evidence="13" key="1">
    <citation type="journal article" date="2019" name="Int. J. Syst. Evol. Microbiol.">
        <title>Halobacteriovorax valvorus sp. nov., a novel prokaryotic predator isolated from coastal seawater of China.</title>
        <authorList>
            <person name="Chen M.-X."/>
        </authorList>
    </citation>
    <scope>NUCLEOTIDE SEQUENCE [LARGE SCALE GENOMIC DNA]</scope>
    <source>
        <strain evidence="13">BL9</strain>
    </source>
</reference>
<dbReference type="InterPro" id="IPR002082">
    <property type="entry name" value="Asp_carbamoyltransf"/>
</dbReference>
<accession>A0ABY0IE52</accession>
<proteinExistence type="inferred from homology"/>
<dbReference type="InterPro" id="IPR006130">
    <property type="entry name" value="Asp/Orn_carbamoylTrfase"/>
</dbReference>
<evidence type="ECO:0000256" key="6">
    <source>
        <dbReference type="ARBA" id="ARBA00043884"/>
    </source>
</evidence>
<dbReference type="PRINTS" id="PR00101">
    <property type="entry name" value="ATCASE"/>
</dbReference>
<comment type="caution">
    <text evidence="12">The sequence shown here is derived from an EMBL/GenBank/DDBJ whole genome shotgun (WGS) entry which is preliminary data.</text>
</comment>